<dbReference type="eggNOG" id="COG3193">
    <property type="taxonomic scope" value="Bacteria"/>
</dbReference>
<dbReference type="PANTHER" id="PTHR34309:SF1">
    <property type="entry name" value="PROTEIN GLCG"/>
    <property type="match status" value="1"/>
</dbReference>
<accession>A0A081BV07</accession>
<protein>
    <recommendedName>
        <fullName evidence="3">Heme-binding protein</fullName>
    </recommendedName>
</protein>
<keyword evidence="2" id="KW-1185">Reference proteome</keyword>
<dbReference type="EMBL" id="DF820464">
    <property type="protein sequence ID" value="GAK56162.1"/>
    <property type="molecule type" value="Genomic_DNA"/>
</dbReference>
<gene>
    <name evidence="1" type="ORF">U27_03124</name>
</gene>
<dbReference type="InterPro" id="IPR005624">
    <property type="entry name" value="PduO/GlcC-like"/>
</dbReference>
<sequence>MYQSYQLSHSDALKIITAIQAELEKNQKGAAIAVVDAQGELMAFLRTDGCRLPSINIAINKAFTAARERKESAEIGQASRNQGFPMSNFGDMRYTGWGGGVPIVYQGQVVGAVGVSSLPEQEDMKMSRLGANIISGEGGSHA</sequence>
<dbReference type="InterPro" id="IPR038084">
    <property type="entry name" value="PduO/GlcC-like_sf"/>
</dbReference>
<organism evidence="1 2">
    <name type="scientific">Vecturithrix granuli</name>
    <dbReference type="NCBI Taxonomy" id="1499967"/>
    <lineage>
        <taxon>Bacteria</taxon>
        <taxon>Candidatus Moduliflexota</taxon>
        <taxon>Candidatus Vecturitrichia</taxon>
        <taxon>Candidatus Vecturitrichales</taxon>
        <taxon>Candidatus Vecturitrichaceae</taxon>
        <taxon>Candidatus Vecturithrix</taxon>
    </lineage>
</organism>
<dbReference type="InterPro" id="IPR052517">
    <property type="entry name" value="GlcG_carb_metab_protein"/>
</dbReference>
<dbReference type="Gene3D" id="3.30.450.150">
    <property type="entry name" value="Haem-degrading domain"/>
    <property type="match status" value="1"/>
</dbReference>
<dbReference type="AlphaFoldDB" id="A0A081BV07"/>
<dbReference type="Pfam" id="PF03928">
    <property type="entry name" value="HbpS-like"/>
    <property type="match status" value="1"/>
</dbReference>
<dbReference type="STRING" id="1499967.U27_03124"/>
<evidence type="ECO:0008006" key="3">
    <source>
        <dbReference type="Google" id="ProtNLM"/>
    </source>
</evidence>
<proteinExistence type="predicted"/>
<name>A0A081BV07_VECG1</name>
<evidence type="ECO:0000313" key="2">
    <source>
        <dbReference type="Proteomes" id="UP000030661"/>
    </source>
</evidence>
<evidence type="ECO:0000313" key="1">
    <source>
        <dbReference type="EMBL" id="GAK56162.1"/>
    </source>
</evidence>
<reference evidence="1 2" key="1">
    <citation type="journal article" date="2015" name="PeerJ">
        <title>First genomic representation of candidate bacterial phylum KSB3 points to enhanced environmental sensing as a trigger of wastewater bulking.</title>
        <authorList>
            <person name="Sekiguchi Y."/>
            <person name="Ohashi A."/>
            <person name="Parks D.H."/>
            <person name="Yamauchi T."/>
            <person name="Tyson G.W."/>
            <person name="Hugenholtz P."/>
        </authorList>
    </citation>
    <scope>NUCLEOTIDE SEQUENCE [LARGE SCALE GENOMIC DNA]</scope>
</reference>
<dbReference type="SUPFAM" id="SSF143744">
    <property type="entry name" value="GlcG-like"/>
    <property type="match status" value="1"/>
</dbReference>
<dbReference type="Proteomes" id="UP000030661">
    <property type="component" value="Unassembled WGS sequence"/>
</dbReference>
<dbReference type="HOGENOM" id="CLU_103773_3_1_0"/>
<dbReference type="PANTHER" id="PTHR34309">
    <property type="entry name" value="SLR1406 PROTEIN"/>
    <property type="match status" value="1"/>
</dbReference>